<dbReference type="AlphaFoldDB" id="A0A7D5YWD6"/>
<evidence type="ECO:0000313" key="2">
    <source>
        <dbReference type="Proteomes" id="UP000510686"/>
    </source>
</evidence>
<evidence type="ECO:0000313" key="1">
    <source>
        <dbReference type="EMBL" id="QLI66065.1"/>
    </source>
</evidence>
<dbReference type="Proteomes" id="UP000510686">
    <property type="component" value="Chromosome 1"/>
</dbReference>
<gene>
    <name evidence="1" type="ORF">G6M90_00g009280</name>
</gene>
<organism evidence="1 2">
    <name type="scientific">Metarhizium brunneum</name>
    <dbReference type="NCBI Taxonomy" id="500148"/>
    <lineage>
        <taxon>Eukaryota</taxon>
        <taxon>Fungi</taxon>
        <taxon>Dikarya</taxon>
        <taxon>Ascomycota</taxon>
        <taxon>Pezizomycotina</taxon>
        <taxon>Sordariomycetes</taxon>
        <taxon>Hypocreomycetidae</taxon>
        <taxon>Hypocreales</taxon>
        <taxon>Clavicipitaceae</taxon>
        <taxon>Metarhizium</taxon>
    </lineage>
</organism>
<dbReference type="SUPFAM" id="SSF48403">
    <property type="entry name" value="Ankyrin repeat"/>
    <property type="match status" value="1"/>
</dbReference>
<dbReference type="RefSeq" id="XP_065986081.1">
    <property type="nucleotide sequence ID" value="XM_066129665.1"/>
</dbReference>
<dbReference type="GeneID" id="90967439"/>
<sequence>MSKARVVLGSILVFAIRAHTEGMAKMLLEHKPDLLYQSCRGETALYCASQAGDLSMADLFKSPGFYCRLVPNQTPVIFEDGQLWNMPYLEDIMPLQRRFKPNRQIILMMDLLVLSDMIGRKLILFAIQERKYSLFILGVPKEGTIEQCFTWRTSAQMAAITLAKNLPWSFISPY</sequence>
<proteinExistence type="predicted"/>
<name>A0A7D5YWD6_9HYPO</name>
<dbReference type="Gene3D" id="1.25.40.20">
    <property type="entry name" value="Ankyrin repeat-containing domain"/>
    <property type="match status" value="1"/>
</dbReference>
<reference evidence="1 2" key="1">
    <citation type="submission" date="2020-07" db="EMBL/GenBank/DDBJ databases">
        <title>Telomere length de novo assembly of all 7 chromosomes of the fungus, Metarhizium brunneum, using a novel assembly pipeline.</title>
        <authorList>
            <person name="Saud z."/>
            <person name="Kortsinoglou A."/>
            <person name="Kouvelis V.N."/>
            <person name="Butt T.M."/>
        </authorList>
    </citation>
    <scope>NUCLEOTIDE SEQUENCE [LARGE SCALE GENOMIC DNA]</scope>
    <source>
        <strain evidence="1 2">4556</strain>
    </source>
</reference>
<dbReference type="InterPro" id="IPR002110">
    <property type="entry name" value="Ankyrin_rpt"/>
</dbReference>
<keyword evidence="2" id="KW-1185">Reference proteome</keyword>
<dbReference type="KEGG" id="mbrn:90967439"/>
<dbReference type="OrthoDB" id="4956549at2759"/>
<dbReference type="EMBL" id="CP058932">
    <property type="protein sequence ID" value="QLI66065.1"/>
    <property type="molecule type" value="Genomic_DNA"/>
</dbReference>
<accession>A0A7D5YWD6</accession>
<dbReference type="InterPro" id="IPR036770">
    <property type="entry name" value="Ankyrin_rpt-contain_sf"/>
</dbReference>
<dbReference type="Pfam" id="PF13637">
    <property type="entry name" value="Ank_4"/>
    <property type="match status" value="1"/>
</dbReference>
<protein>
    <submittedName>
        <fullName evidence="1">Uncharacterized protein</fullName>
    </submittedName>
</protein>